<dbReference type="InterPro" id="IPR051585">
    <property type="entry name" value="STE20_Ser/Thr_Kinases"/>
</dbReference>
<dbReference type="Proteomes" id="UP001196413">
    <property type="component" value="Unassembled WGS sequence"/>
</dbReference>
<keyword evidence="4 5" id="KW-0418">Kinase</keyword>
<keyword evidence="6" id="KW-1185">Reference proteome</keyword>
<dbReference type="AlphaFoldDB" id="A0AAD5R7P0"/>
<sequence length="116" mass="14080">MQEEEMKQAQKRVKYEQEKDLRAFKERLKHEMKIIKRELDMLPRQHRKDAVRINKDRMEHENHIKEADFVMQLQKNAEANLARITQKRKEKIAALERHFQCKNILCSGRRRTVIGS</sequence>
<name>A0AAD5R7P0_PARTN</name>
<dbReference type="PANTHER" id="PTHR46538">
    <property type="entry name" value="PROTEIN KINASE DOMAIN-CONTAINING PROTEIN"/>
    <property type="match status" value="1"/>
</dbReference>
<accession>A0AAD5R7P0</accession>
<keyword evidence="1" id="KW-0723">Serine/threonine-protein kinase</keyword>
<evidence type="ECO:0000256" key="2">
    <source>
        <dbReference type="ARBA" id="ARBA00022553"/>
    </source>
</evidence>
<evidence type="ECO:0000256" key="1">
    <source>
        <dbReference type="ARBA" id="ARBA00022527"/>
    </source>
</evidence>
<dbReference type="PANTHER" id="PTHR46538:SF3">
    <property type="entry name" value="PROTEIN KINASE DOMAIN-CONTAINING PROTEIN"/>
    <property type="match status" value="1"/>
</dbReference>
<dbReference type="Pfam" id="PF12474">
    <property type="entry name" value="PKK"/>
    <property type="match status" value="1"/>
</dbReference>
<keyword evidence="2" id="KW-0597">Phosphoprotein</keyword>
<evidence type="ECO:0000256" key="3">
    <source>
        <dbReference type="ARBA" id="ARBA00022679"/>
    </source>
</evidence>
<reference evidence="5" key="1">
    <citation type="submission" date="2021-06" db="EMBL/GenBank/DDBJ databases">
        <title>Parelaphostrongylus tenuis whole genome reference sequence.</title>
        <authorList>
            <person name="Garwood T.J."/>
            <person name="Larsen P.A."/>
            <person name="Fountain-Jones N.M."/>
            <person name="Garbe J.R."/>
            <person name="Macchietto M.G."/>
            <person name="Kania S.A."/>
            <person name="Gerhold R.W."/>
            <person name="Richards J.E."/>
            <person name="Wolf T.M."/>
        </authorList>
    </citation>
    <scope>NUCLEOTIDE SEQUENCE</scope>
    <source>
        <strain evidence="5">MNPRO001-30</strain>
        <tissue evidence="5">Meninges</tissue>
    </source>
</reference>
<evidence type="ECO:0000256" key="4">
    <source>
        <dbReference type="ARBA" id="ARBA00022777"/>
    </source>
</evidence>
<dbReference type="InterPro" id="IPR022165">
    <property type="entry name" value="PKK"/>
</dbReference>
<keyword evidence="3" id="KW-0808">Transferase</keyword>
<dbReference type="GO" id="GO:0004674">
    <property type="term" value="F:protein serine/threonine kinase activity"/>
    <property type="evidence" value="ECO:0007669"/>
    <property type="project" value="UniProtKB-KW"/>
</dbReference>
<proteinExistence type="predicted"/>
<organism evidence="5 6">
    <name type="scientific">Parelaphostrongylus tenuis</name>
    <name type="common">Meningeal worm</name>
    <dbReference type="NCBI Taxonomy" id="148309"/>
    <lineage>
        <taxon>Eukaryota</taxon>
        <taxon>Metazoa</taxon>
        <taxon>Ecdysozoa</taxon>
        <taxon>Nematoda</taxon>
        <taxon>Chromadorea</taxon>
        <taxon>Rhabditida</taxon>
        <taxon>Rhabditina</taxon>
        <taxon>Rhabditomorpha</taxon>
        <taxon>Strongyloidea</taxon>
        <taxon>Metastrongylidae</taxon>
        <taxon>Parelaphostrongylus</taxon>
    </lineage>
</organism>
<protein>
    <submittedName>
        <fullName evidence="5">Serine threonine kinase 10</fullName>
    </submittedName>
</protein>
<evidence type="ECO:0000313" key="6">
    <source>
        <dbReference type="Proteomes" id="UP001196413"/>
    </source>
</evidence>
<dbReference type="EMBL" id="JAHQIW010006901">
    <property type="protein sequence ID" value="KAJ1371071.1"/>
    <property type="molecule type" value="Genomic_DNA"/>
</dbReference>
<gene>
    <name evidence="5" type="primary">STK10_2</name>
    <name evidence="5" type="ORF">KIN20_032942</name>
</gene>
<evidence type="ECO:0000313" key="5">
    <source>
        <dbReference type="EMBL" id="KAJ1371071.1"/>
    </source>
</evidence>
<comment type="caution">
    <text evidence="5">The sequence shown here is derived from an EMBL/GenBank/DDBJ whole genome shotgun (WGS) entry which is preliminary data.</text>
</comment>